<feature type="region of interest" description="Disordered" evidence="1">
    <location>
        <begin position="52"/>
        <end position="113"/>
    </location>
</feature>
<proteinExistence type="predicted"/>
<feature type="compositionally biased region" description="Basic residues" evidence="1">
    <location>
        <begin position="145"/>
        <end position="154"/>
    </location>
</feature>
<sequence>MHATDVGTNSFPERCYHDCRRQLHFFHCHLRTRRLAATFFKVMWRSPAAATPLTALGVEEEKNIGSSQRSTDPPHPSRAHAPSGRPPAATGACRSRVASSPASRRPHSAGDVLALRTRGYVTVAARSSTRQCTTPRPSPHAVFASHRRPLSRNV</sequence>
<reference evidence="2" key="1">
    <citation type="submission" date="2022-03" db="EMBL/GenBank/DDBJ databases">
        <authorList>
            <person name="Tunstrom K."/>
        </authorList>
    </citation>
    <scope>NUCLEOTIDE SEQUENCE</scope>
</reference>
<feature type="compositionally biased region" description="Low complexity" evidence="1">
    <location>
        <begin position="92"/>
        <end position="103"/>
    </location>
</feature>
<evidence type="ECO:0000256" key="1">
    <source>
        <dbReference type="SAM" id="MobiDB-lite"/>
    </source>
</evidence>
<dbReference type="EMBL" id="CAKOGL010000027">
    <property type="protein sequence ID" value="CAH2104866.1"/>
    <property type="molecule type" value="Genomic_DNA"/>
</dbReference>
<keyword evidence="3" id="KW-1185">Reference proteome</keyword>
<feature type="region of interest" description="Disordered" evidence="1">
    <location>
        <begin position="126"/>
        <end position="154"/>
    </location>
</feature>
<organism evidence="2 3">
    <name type="scientific">Euphydryas editha</name>
    <name type="common">Edith's checkerspot</name>
    <dbReference type="NCBI Taxonomy" id="104508"/>
    <lineage>
        <taxon>Eukaryota</taxon>
        <taxon>Metazoa</taxon>
        <taxon>Ecdysozoa</taxon>
        <taxon>Arthropoda</taxon>
        <taxon>Hexapoda</taxon>
        <taxon>Insecta</taxon>
        <taxon>Pterygota</taxon>
        <taxon>Neoptera</taxon>
        <taxon>Endopterygota</taxon>
        <taxon>Lepidoptera</taxon>
        <taxon>Glossata</taxon>
        <taxon>Ditrysia</taxon>
        <taxon>Papilionoidea</taxon>
        <taxon>Nymphalidae</taxon>
        <taxon>Nymphalinae</taxon>
        <taxon>Euphydryas</taxon>
    </lineage>
</organism>
<accession>A0AAU9UZE0</accession>
<evidence type="ECO:0000313" key="3">
    <source>
        <dbReference type="Proteomes" id="UP001153954"/>
    </source>
</evidence>
<feature type="compositionally biased region" description="Polar residues" evidence="1">
    <location>
        <begin position="126"/>
        <end position="135"/>
    </location>
</feature>
<dbReference type="AlphaFoldDB" id="A0AAU9UZE0"/>
<comment type="caution">
    <text evidence="2">The sequence shown here is derived from an EMBL/GenBank/DDBJ whole genome shotgun (WGS) entry which is preliminary data.</text>
</comment>
<evidence type="ECO:0000313" key="2">
    <source>
        <dbReference type="EMBL" id="CAH2104866.1"/>
    </source>
</evidence>
<dbReference type="Proteomes" id="UP001153954">
    <property type="component" value="Unassembled WGS sequence"/>
</dbReference>
<name>A0AAU9UZE0_EUPED</name>
<gene>
    <name evidence="2" type="ORF">EEDITHA_LOCUS19195</name>
</gene>
<protein>
    <submittedName>
        <fullName evidence="2">Uncharacterized protein</fullName>
    </submittedName>
</protein>